<sequence length="253" mass="27196">MRLPALLTASLLAAVSPARAEYCADQPWQALGAAYGHARLPDQIEDQWVRCQALPRSPGQAAVALVYPGPGVAMPANPGDPLPGYVAELLLVDVASGRVLARQTSQRDVQADGTVLTGLEIDPEPLALAPRVRSVGLRLQHGGVVPEKLASRETLTLYAIEGTSLRRVVDRLTIWSVRGEWDTKCAGTFTEARTTMKVAPGAGKGWADLVLRRTEDHRTARLQGKACVDRKAAPVVRQTALRYDGEVYPVPAP</sequence>
<keyword evidence="1" id="KW-0732">Signal</keyword>
<keyword evidence="3" id="KW-1185">Reference proteome</keyword>
<gene>
    <name evidence="2" type="ORF">A4W93_20355</name>
</gene>
<protein>
    <submittedName>
        <fullName evidence="2">Uncharacterized protein</fullName>
    </submittedName>
</protein>
<feature type="signal peptide" evidence="1">
    <location>
        <begin position="1"/>
        <end position="20"/>
    </location>
</feature>
<evidence type="ECO:0000256" key="1">
    <source>
        <dbReference type="SAM" id="SignalP"/>
    </source>
</evidence>
<evidence type="ECO:0000313" key="3">
    <source>
        <dbReference type="Proteomes" id="UP000193427"/>
    </source>
</evidence>
<dbReference type="RefSeq" id="WP_085752358.1">
    <property type="nucleotide sequence ID" value="NZ_BSPR01000006.1"/>
</dbReference>
<name>A0A1W6LCQ8_9BURK</name>
<evidence type="ECO:0000313" key="2">
    <source>
        <dbReference type="EMBL" id="ARN22061.1"/>
    </source>
</evidence>
<dbReference type="KEGG" id="rgu:A4W93_20355"/>
<dbReference type="OrthoDB" id="7202514at2"/>
<dbReference type="EMBL" id="CP015118">
    <property type="protein sequence ID" value="ARN22061.1"/>
    <property type="molecule type" value="Genomic_DNA"/>
</dbReference>
<accession>A0A1W6LCQ8</accession>
<reference evidence="2 3" key="1">
    <citation type="submission" date="2016-04" db="EMBL/GenBank/DDBJ databases">
        <title>Complete genome sequence of natural rubber-degrading, novel Gram-negative bacterium, Rhizobacter gummiphilus strain NS21.</title>
        <authorList>
            <person name="Tabata M."/>
            <person name="Kasai D."/>
            <person name="Fukuda M."/>
        </authorList>
    </citation>
    <scope>NUCLEOTIDE SEQUENCE [LARGE SCALE GENOMIC DNA]</scope>
    <source>
        <strain evidence="2 3">NS21</strain>
    </source>
</reference>
<organism evidence="2 3">
    <name type="scientific">Piscinibacter gummiphilus</name>
    <dbReference type="NCBI Taxonomy" id="946333"/>
    <lineage>
        <taxon>Bacteria</taxon>
        <taxon>Pseudomonadati</taxon>
        <taxon>Pseudomonadota</taxon>
        <taxon>Betaproteobacteria</taxon>
        <taxon>Burkholderiales</taxon>
        <taxon>Sphaerotilaceae</taxon>
        <taxon>Piscinibacter</taxon>
    </lineage>
</organism>
<feature type="chain" id="PRO_5030036952" evidence="1">
    <location>
        <begin position="21"/>
        <end position="253"/>
    </location>
</feature>
<proteinExistence type="predicted"/>
<dbReference type="STRING" id="946333.A4W93_20355"/>
<dbReference type="AlphaFoldDB" id="A0A1W6LCQ8"/>
<dbReference type="Proteomes" id="UP000193427">
    <property type="component" value="Chromosome"/>
</dbReference>